<dbReference type="GO" id="GO:0019748">
    <property type="term" value="P:secondary metabolic process"/>
    <property type="evidence" value="ECO:0007669"/>
    <property type="project" value="InterPro"/>
</dbReference>
<dbReference type="Pfam" id="PF04655">
    <property type="entry name" value="APH_6_hur"/>
    <property type="match status" value="1"/>
</dbReference>
<protein>
    <submittedName>
        <fullName evidence="1">Streptomycin resistance protein</fullName>
    </submittedName>
</protein>
<dbReference type="InterPro" id="IPR011009">
    <property type="entry name" value="Kinase-like_dom_sf"/>
</dbReference>
<sequence length="300" mass="33489">MNFPAPFVKNIRDTFGIAGEEWLQGLPSLLRGLCERWDLTITGHAEDLSYNFVGYARTNAQKNPVVLKVLCPDGILDKELQWLKYYSEVTPAVLAVESDQRAFMMQMVSPGSSLKSLVKAGKDGEATSVIAQMIRSLGKERPAGTLPYKHVRDFLPTLSLLHGRLSSELVLLVAVLYDELCMTAPRDVLLHGDLHHDNILASADGWKVIDPHGYVGDPAFEVGAMISNPLDCYPSGQPLEKILDQRLDILYRELAMDPYRILGWTFCYSMLSAAWSIEDRQEVPENLLQIVRILGSKITS</sequence>
<dbReference type="Gene3D" id="3.90.1200.10">
    <property type="match status" value="1"/>
</dbReference>
<dbReference type="RefSeq" id="WP_088566512.1">
    <property type="nucleotide sequence ID" value="NZ_CP020946.1"/>
</dbReference>
<dbReference type="Proteomes" id="UP000197003">
    <property type="component" value="Chromosome"/>
</dbReference>
<proteinExistence type="predicted"/>
<dbReference type="EMBL" id="CP020946">
    <property type="protein sequence ID" value="ASD65104.1"/>
    <property type="molecule type" value="Genomic_DNA"/>
</dbReference>
<reference evidence="1 2" key="1">
    <citation type="submission" date="2017-04" db="EMBL/GenBank/DDBJ databases">
        <title>Whole genome sequence of Bdellovibrio bacteriovorus strain SSB218315.</title>
        <authorList>
            <person name="Oyedara O."/>
            <person name="Rodriguez-Perez M.A."/>
        </authorList>
    </citation>
    <scope>NUCLEOTIDE SEQUENCE [LARGE SCALE GENOMIC DNA]</scope>
    <source>
        <strain evidence="1 2">SSB218315</strain>
    </source>
</reference>
<evidence type="ECO:0000313" key="2">
    <source>
        <dbReference type="Proteomes" id="UP000197003"/>
    </source>
</evidence>
<dbReference type="SUPFAM" id="SSF56112">
    <property type="entry name" value="Protein kinase-like (PK-like)"/>
    <property type="match status" value="1"/>
</dbReference>
<gene>
    <name evidence="1" type="ORF">B9G79_16785</name>
</gene>
<accession>A0A1Z3NCB1</accession>
<name>A0A1Z3NCB1_BDEBC</name>
<dbReference type="GO" id="GO:0016773">
    <property type="term" value="F:phosphotransferase activity, alcohol group as acceptor"/>
    <property type="evidence" value="ECO:0007669"/>
    <property type="project" value="InterPro"/>
</dbReference>
<dbReference type="AlphaFoldDB" id="A0A1Z3NCB1"/>
<dbReference type="OrthoDB" id="3638028at2"/>
<evidence type="ECO:0000313" key="1">
    <source>
        <dbReference type="EMBL" id="ASD65104.1"/>
    </source>
</evidence>
<dbReference type="InterPro" id="IPR006748">
    <property type="entry name" value="NH2Glyco/OHUrea_AB-resist_kin"/>
</dbReference>
<organism evidence="1 2">
    <name type="scientific">Bdellovibrio bacteriovorus</name>
    <dbReference type="NCBI Taxonomy" id="959"/>
    <lineage>
        <taxon>Bacteria</taxon>
        <taxon>Pseudomonadati</taxon>
        <taxon>Bdellovibrionota</taxon>
        <taxon>Bdellovibrionia</taxon>
        <taxon>Bdellovibrionales</taxon>
        <taxon>Pseudobdellovibrionaceae</taxon>
        <taxon>Bdellovibrio</taxon>
    </lineage>
</organism>